<feature type="binding site" evidence="8">
    <location>
        <position position="99"/>
    </location>
    <ligand>
        <name>Zn(2+)</name>
        <dbReference type="ChEBI" id="CHEBI:29105"/>
    </ligand>
</feature>
<evidence type="ECO:0000256" key="7">
    <source>
        <dbReference type="PIRSR" id="PIRSR001480-1"/>
    </source>
</evidence>
<evidence type="ECO:0000256" key="9">
    <source>
        <dbReference type="SAM" id="MobiDB-lite"/>
    </source>
</evidence>
<dbReference type="AlphaFoldDB" id="A0A6N8GH10"/>
<dbReference type="InterPro" id="IPR001250">
    <property type="entry name" value="Man6P_Isoase-1"/>
</dbReference>
<keyword evidence="4 8" id="KW-0479">Metal-binding</keyword>
<dbReference type="RefSeq" id="WP_156266847.1">
    <property type="nucleotide sequence ID" value="NZ_WOGU01000002.1"/>
</dbReference>
<accession>A0A6N8GH10</accession>
<dbReference type="EMBL" id="WOGU01000002">
    <property type="protein sequence ID" value="MUN61989.1"/>
    <property type="molecule type" value="Genomic_DNA"/>
</dbReference>
<dbReference type="PANTHER" id="PTHR10309:SF0">
    <property type="entry name" value="MANNOSE-6-PHOSPHATE ISOMERASE"/>
    <property type="match status" value="1"/>
</dbReference>
<evidence type="ECO:0000259" key="10">
    <source>
        <dbReference type="Pfam" id="PF20511"/>
    </source>
</evidence>
<feature type="binding site" evidence="8">
    <location>
        <position position="134"/>
    </location>
    <ligand>
        <name>Zn(2+)</name>
        <dbReference type="ChEBI" id="CHEBI:29105"/>
    </ligand>
</feature>
<dbReference type="Proteomes" id="UP000436989">
    <property type="component" value="Unassembled WGS sequence"/>
</dbReference>
<gene>
    <name evidence="11" type="primary">manA</name>
    <name evidence="11" type="ORF">GMA12_02320</name>
</gene>
<sequence length="385" mass="41379">MGEILRMRNPVQHYAWGSREVLARLRGEPVPSPEPEAELWVGAHPSAPSAVLLEGRERPLDRLVREDPEGFLPASARGGELPYLLKILAIDAPLSIQVHPSPEQAEEGYEREQRAGIPRDDPRRNYKDRSAKPETVVALTDVELLTGVQPAERLRATADRLGLDWLRAAADGEGPVLPRVLTLEDDAAADAVAATVAAARAAGPQDPVAALVRYVHDRHPDDRGLLVAVCMQHVRLAPGQALHTPAGQVHAYLCGTAVEVMSSSDNVLRAGLTGKHVDVPELLAVLAEVQSDPEVVEPPADEHGARVYPLWDERLSLVAHELVPGRTVPFELRGTAVLLAVGDRAVVRTPEAEWTLGGGESLLHRGAPTAVELSGDARVFTVSCG</sequence>
<comment type="caution">
    <text evidence="11">The sequence shown here is derived from an EMBL/GenBank/DDBJ whole genome shotgun (WGS) entry which is preliminary data.</text>
</comment>
<evidence type="ECO:0000256" key="6">
    <source>
        <dbReference type="ARBA" id="ARBA00023235"/>
    </source>
</evidence>
<proteinExistence type="inferred from homology"/>
<dbReference type="PRINTS" id="PR00714">
    <property type="entry name" value="MAN6PISMRASE"/>
</dbReference>
<dbReference type="Gene3D" id="1.10.441.10">
    <property type="entry name" value="Phosphomannose Isomerase, domain 2"/>
    <property type="match status" value="1"/>
</dbReference>
<feature type="compositionally biased region" description="Basic and acidic residues" evidence="9">
    <location>
        <begin position="108"/>
        <end position="131"/>
    </location>
</feature>
<dbReference type="GO" id="GO:0005829">
    <property type="term" value="C:cytosol"/>
    <property type="evidence" value="ECO:0007669"/>
    <property type="project" value="TreeGrafter"/>
</dbReference>
<evidence type="ECO:0000256" key="8">
    <source>
        <dbReference type="PIRSR" id="PIRSR001480-2"/>
    </source>
</evidence>
<dbReference type="Pfam" id="PF20511">
    <property type="entry name" value="PMI_typeI_cat"/>
    <property type="match status" value="1"/>
</dbReference>
<evidence type="ECO:0000256" key="5">
    <source>
        <dbReference type="ARBA" id="ARBA00022833"/>
    </source>
</evidence>
<evidence type="ECO:0000256" key="1">
    <source>
        <dbReference type="ARBA" id="ARBA00000757"/>
    </source>
</evidence>
<feature type="binding site" evidence="8">
    <location>
        <position position="250"/>
    </location>
    <ligand>
        <name>Zn(2+)</name>
        <dbReference type="ChEBI" id="CHEBI:29105"/>
    </ligand>
</feature>
<feature type="region of interest" description="Disordered" evidence="9">
    <location>
        <begin position="100"/>
        <end position="131"/>
    </location>
</feature>
<dbReference type="InterPro" id="IPR011051">
    <property type="entry name" value="RmlC_Cupin_sf"/>
</dbReference>
<keyword evidence="12" id="KW-1185">Reference proteome</keyword>
<feature type="binding site" evidence="8">
    <location>
        <position position="97"/>
    </location>
    <ligand>
        <name>Zn(2+)</name>
        <dbReference type="ChEBI" id="CHEBI:29105"/>
    </ligand>
</feature>
<dbReference type="NCBIfam" id="TIGR00218">
    <property type="entry name" value="manA"/>
    <property type="match status" value="1"/>
</dbReference>
<evidence type="ECO:0000256" key="4">
    <source>
        <dbReference type="ARBA" id="ARBA00022723"/>
    </source>
</evidence>
<dbReference type="Gene3D" id="2.60.120.10">
    <property type="entry name" value="Jelly Rolls"/>
    <property type="match status" value="2"/>
</dbReference>
<organism evidence="11 12">
    <name type="scientific">Kocuria sediminis</name>
    <dbReference type="NCBI Taxonomy" id="1038857"/>
    <lineage>
        <taxon>Bacteria</taxon>
        <taxon>Bacillati</taxon>
        <taxon>Actinomycetota</taxon>
        <taxon>Actinomycetes</taxon>
        <taxon>Micrococcales</taxon>
        <taxon>Micrococcaceae</taxon>
        <taxon>Kocuria</taxon>
    </lineage>
</organism>
<comment type="similarity">
    <text evidence="2">Belongs to the mannose-6-phosphate isomerase type 1 family.</text>
</comment>
<comment type="cofactor">
    <cofactor evidence="8">
        <name>Zn(2+)</name>
        <dbReference type="ChEBI" id="CHEBI:29105"/>
    </cofactor>
    <text evidence="8">Binds 1 zinc ion per subunit.</text>
</comment>
<dbReference type="InterPro" id="IPR014710">
    <property type="entry name" value="RmlC-like_jellyroll"/>
</dbReference>
<dbReference type="GO" id="GO:0004476">
    <property type="term" value="F:mannose-6-phosphate isomerase activity"/>
    <property type="evidence" value="ECO:0007669"/>
    <property type="project" value="UniProtKB-EC"/>
</dbReference>
<dbReference type="InterPro" id="IPR046457">
    <property type="entry name" value="PMI_typeI_cat"/>
</dbReference>
<dbReference type="PIRSF" id="PIRSF001480">
    <property type="entry name" value="Mannose-6-phosphate_isomerase"/>
    <property type="match status" value="1"/>
</dbReference>
<evidence type="ECO:0000256" key="2">
    <source>
        <dbReference type="ARBA" id="ARBA00010772"/>
    </source>
</evidence>
<reference evidence="11 12" key="1">
    <citation type="submission" date="2019-12" db="EMBL/GenBank/DDBJ databases">
        <authorList>
            <person name="Shi Y."/>
        </authorList>
    </citation>
    <scope>NUCLEOTIDE SEQUENCE [LARGE SCALE GENOMIC DNA]</scope>
    <source>
        <strain evidence="11 12">JCM 17929</strain>
    </source>
</reference>
<evidence type="ECO:0000256" key="3">
    <source>
        <dbReference type="ARBA" id="ARBA00011956"/>
    </source>
</evidence>
<dbReference type="SUPFAM" id="SSF51182">
    <property type="entry name" value="RmlC-like cupins"/>
    <property type="match status" value="1"/>
</dbReference>
<keyword evidence="5 8" id="KW-0862">Zinc</keyword>
<comment type="catalytic activity">
    <reaction evidence="1">
        <text>D-mannose 6-phosphate = D-fructose 6-phosphate</text>
        <dbReference type="Rhea" id="RHEA:12356"/>
        <dbReference type="ChEBI" id="CHEBI:58735"/>
        <dbReference type="ChEBI" id="CHEBI:61527"/>
        <dbReference type="EC" id="5.3.1.8"/>
    </reaction>
</comment>
<dbReference type="GO" id="GO:0005975">
    <property type="term" value="P:carbohydrate metabolic process"/>
    <property type="evidence" value="ECO:0007669"/>
    <property type="project" value="InterPro"/>
</dbReference>
<keyword evidence="6 11" id="KW-0413">Isomerase</keyword>
<dbReference type="GO" id="GO:0008270">
    <property type="term" value="F:zinc ion binding"/>
    <property type="evidence" value="ECO:0007669"/>
    <property type="project" value="InterPro"/>
</dbReference>
<dbReference type="EC" id="5.3.1.8" evidence="3"/>
<dbReference type="GO" id="GO:0009298">
    <property type="term" value="P:GDP-mannose biosynthetic process"/>
    <property type="evidence" value="ECO:0007669"/>
    <property type="project" value="InterPro"/>
</dbReference>
<evidence type="ECO:0000313" key="11">
    <source>
        <dbReference type="EMBL" id="MUN61989.1"/>
    </source>
</evidence>
<dbReference type="InterPro" id="IPR016305">
    <property type="entry name" value="Mannose-6-P_Isomerase"/>
</dbReference>
<feature type="domain" description="Phosphomannose isomerase type I catalytic" evidence="10">
    <location>
        <begin position="4"/>
        <end position="149"/>
    </location>
</feature>
<feature type="active site" evidence="7">
    <location>
        <position position="269"/>
    </location>
</feature>
<protein>
    <recommendedName>
        <fullName evidence="3">mannose-6-phosphate isomerase</fullName>
        <ecNumber evidence="3">5.3.1.8</ecNumber>
    </recommendedName>
</protein>
<dbReference type="CDD" id="cd07011">
    <property type="entry name" value="cupin_PMI_type_I_N"/>
    <property type="match status" value="1"/>
</dbReference>
<evidence type="ECO:0000313" key="12">
    <source>
        <dbReference type="Proteomes" id="UP000436989"/>
    </source>
</evidence>
<dbReference type="PANTHER" id="PTHR10309">
    <property type="entry name" value="MANNOSE-6-PHOSPHATE ISOMERASE"/>
    <property type="match status" value="1"/>
</dbReference>
<name>A0A6N8GH10_9MICC</name>